<dbReference type="GO" id="GO:0004803">
    <property type="term" value="F:transposase activity"/>
    <property type="evidence" value="ECO:0007669"/>
    <property type="project" value="InterPro"/>
</dbReference>
<dbReference type="PANTHER" id="PTHR33609:SF1">
    <property type="entry name" value="TRANSPOSASE"/>
    <property type="match status" value="1"/>
</dbReference>
<dbReference type="EMBL" id="JF274987">
    <property type="protein sequence ID" value="AEX00417.1"/>
    <property type="molecule type" value="Genomic_DNA"/>
</dbReference>
<accession>G9C9F2</accession>
<evidence type="ECO:0000256" key="1">
    <source>
        <dbReference type="SAM" id="MobiDB-lite"/>
    </source>
</evidence>
<evidence type="ECO:0000313" key="2">
    <source>
        <dbReference type="EMBL" id="AEX00417.1"/>
    </source>
</evidence>
<geneLocation type="plasmid" evidence="2">
    <name>pTB30</name>
</geneLocation>
<protein>
    <submittedName>
        <fullName evidence="2">TnpA3</fullName>
    </submittedName>
</protein>
<reference evidence="2" key="1">
    <citation type="journal article" date="2002" name="FEMS Microbiol. Ecol.">
        <title>Diversity of 3-chloroaniline and 3,4-dichloroaniline degrading bacteria isolated from three different soils and involvement of their plasmids in chloroaniline degradation.</title>
        <authorList>
            <person name="Dejonghe W."/>
            <person name="Goris J."/>
            <person name="Dierickx A."/>
            <person name="De Dobbeleer V."/>
            <person name="Crul K."/>
            <person name="De Vos P."/>
            <person name="Verstraete W."/>
            <person name="Top E.M."/>
        </authorList>
    </citation>
    <scope>NUCLEOTIDE SEQUENCE</scope>
    <source>
        <strain evidence="2">TB30</strain>
        <plasmid evidence="2">pTB30</plasmid>
    </source>
</reference>
<keyword evidence="2" id="KW-0614">Plasmid</keyword>
<sequence>MGGGCEALRSETRVTPVGRNGGPVTFPPISGLFKTRGTVAFRGSPEGVQGEAMKRSRFSEEQIAYALRLAESGTPVIDVCRQIGVSEATYYTWKKKFGDLGVTELKRLKMLEDENARLKRIVADLTLDKQILQEVVRKKL</sequence>
<dbReference type="InterPro" id="IPR002514">
    <property type="entry name" value="Transposase_8"/>
</dbReference>
<dbReference type="AlphaFoldDB" id="G9C9F2"/>
<proteinExistence type="predicted"/>
<name>G9C9F2_COMTE</name>
<reference evidence="2" key="2">
    <citation type="journal article" date="2012" name="Appl. Environ. Microbiol.">
        <title>Role of IncP-1beta Plasmids pWDL7::rfp and pNB8c in Chloroaniline Catabolism as Determined by Genomic and Functional Analyses.</title>
        <authorList>
            <person name="Krol J.E."/>
            <person name="Penrod J.T."/>
            <person name="McCaslin H."/>
            <person name="Rogers L.M."/>
            <person name="Yano H."/>
            <person name="Stancik A.D."/>
            <person name="Dejonghe W."/>
            <person name="Brown C.J."/>
            <person name="Parales R.E."/>
            <person name="Wuertz S."/>
            <person name="Top E.M."/>
        </authorList>
    </citation>
    <scope>NUCLEOTIDE SEQUENCE</scope>
    <source>
        <strain evidence="2">TB30</strain>
        <plasmid evidence="2">pTB30</plasmid>
    </source>
</reference>
<dbReference type="Pfam" id="PF01527">
    <property type="entry name" value="HTH_Tnp_1"/>
    <property type="match status" value="1"/>
</dbReference>
<dbReference type="GO" id="GO:0003677">
    <property type="term" value="F:DNA binding"/>
    <property type="evidence" value="ECO:0007669"/>
    <property type="project" value="InterPro"/>
</dbReference>
<dbReference type="SUPFAM" id="SSF46689">
    <property type="entry name" value="Homeodomain-like"/>
    <property type="match status" value="1"/>
</dbReference>
<dbReference type="InterPro" id="IPR052546">
    <property type="entry name" value="Transposase_8_domain"/>
</dbReference>
<gene>
    <name evidence="2" type="primary">tnpA3</name>
</gene>
<dbReference type="InterPro" id="IPR009057">
    <property type="entry name" value="Homeodomain-like_sf"/>
</dbReference>
<feature type="region of interest" description="Disordered" evidence="1">
    <location>
        <begin position="1"/>
        <end position="21"/>
    </location>
</feature>
<dbReference type="GO" id="GO:0006313">
    <property type="term" value="P:DNA transposition"/>
    <property type="evidence" value="ECO:0007669"/>
    <property type="project" value="InterPro"/>
</dbReference>
<organism evidence="2">
    <name type="scientific">Comamonas testosteroni</name>
    <name type="common">Pseudomonas testosteroni</name>
    <dbReference type="NCBI Taxonomy" id="285"/>
    <lineage>
        <taxon>Bacteria</taxon>
        <taxon>Pseudomonadati</taxon>
        <taxon>Pseudomonadota</taxon>
        <taxon>Betaproteobacteria</taxon>
        <taxon>Burkholderiales</taxon>
        <taxon>Comamonadaceae</taxon>
        <taxon>Comamonas</taxon>
    </lineage>
</organism>
<dbReference type="PANTHER" id="PTHR33609">
    <property type="entry name" value="LOW CALCIUM RESPONSE LOCUS PROTEIN S"/>
    <property type="match status" value="1"/>
</dbReference>